<dbReference type="HOGENOM" id="CLU_1377391_0_0_3"/>
<feature type="region of interest" description="Disordered" evidence="1">
    <location>
        <begin position="38"/>
        <end position="69"/>
    </location>
</feature>
<dbReference type="EMBL" id="CP000838">
    <property type="protein sequence ID" value="ABW31584.1"/>
    <property type="molecule type" value="Genomic_DNA"/>
</dbReference>
<name>A8ZK84_ACAM1</name>
<dbReference type="RefSeq" id="WP_010479879.1">
    <property type="nucleotide sequence ID" value="NC_009926.1"/>
</dbReference>
<geneLocation type="plasmid" evidence="2 3">
    <name>pREB1</name>
</geneLocation>
<proteinExistence type="predicted"/>
<keyword evidence="2" id="KW-0614">Plasmid</keyword>
<reference evidence="2 3" key="1">
    <citation type="journal article" date="2008" name="Proc. Natl. Acad. Sci. U.S.A.">
        <title>Niche adaptation and genome expansion in the chlorophyll d-producing cyanobacterium Acaryochloris marina.</title>
        <authorList>
            <person name="Swingley W.D."/>
            <person name="Chen M."/>
            <person name="Cheung P.C."/>
            <person name="Conrad A.L."/>
            <person name="Dejesa L.C."/>
            <person name="Hao J."/>
            <person name="Honchak B.M."/>
            <person name="Karbach L.E."/>
            <person name="Kurdoglu A."/>
            <person name="Lahiri S."/>
            <person name="Mastrian S.D."/>
            <person name="Miyashita H."/>
            <person name="Page L."/>
            <person name="Ramakrishna P."/>
            <person name="Satoh S."/>
            <person name="Sattley W.M."/>
            <person name="Shimada Y."/>
            <person name="Taylor H.L."/>
            <person name="Tomo T."/>
            <person name="Tsuchiya T."/>
            <person name="Wang Z.T."/>
            <person name="Raymond J."/>
            <person name="Mimuro M."/>
            <person name="Blankenship R.E."/>
            <person name="Touchman J.W."/>
        </authorList>
    </citation>
    <scope>NUCLEOTIDE SEQUENCE [LARGE SCALE GENOMIC DNA]</scope>
    <source>
        <strain evidence="3">MBIC 11017</strain>
        <plasmid evidence="3">Plasmid pREB1</plasmid>
    </source>
</reference>
<gene>
    <name evidence="2" type="ordered locus">AM1_A0075</name>
</gene>
<evidence type="ECO:0000313" key="3">
    <source>
        <dbReference type="Proteomes" id="UP000000268"/>
    </source>
</evidence>
<organism evidence="2 3">
    <name type="scientific">Acaryochloris marina (strain MBIC 11017)</name>
    <dbReference type="NCBI Taxonomy" id="329726"/>
    <lineage>
        <taxon>Bacteria</taxon>
        <taxon>Bacillati</taxon>
        <taxon>Cyanobacteriota</taxon>
        <taxon>Cyanophyceae</taxon>
        <taxon>Acaryochloridales</taxon>
        <taxon>Acaryochloridaceae</taxon>
        <taxon>Acaryochloris</taxon>
    </lineage>
</organism>
<dbReference type="OrthoDB" id="513121at2"/>
<dbReference type="AlphaFoldDB" id="A8ZK84"/>
<evidence type="ECO:0000256" key="1">
    <source>
        <dbReference type="SAM" id="MobiDB-lite"/>
    </source>
</evidence>
<keyword evidence="3" id="KW-1185">Reference proteome</keyword>
<accession>A8ZK84</accession>
<evidence type="ECO:0000313" key="2">
    <source>
        <dbReference type="EMBL" id="ABW31584.1"/>
    </source>
</evidence>
<dbReference type="KEGG" id="amr:AM1_A0075"/>
<feature type="compositionally biased region" description="Polar residues" evidence="1">
    <location>
        <begin position="60"/>
        <end position="69"/>
    </location>
</feature>
<protein>
    <submittedName>
        <fullName evidence="2">Uncharacterized protein</fullName>
    </submittedName>
</protein>
<sequence length="204" mass="22545">MNNFLSGIALVFSTLALLMSGAVLYLDLTTRGVLYPQANLSEDPTHDKDKNPSPLGGISSEPTAVPDSNTVIEAPQSVSESKADEFIQPAFNSKATVELISVKRIKHPEKGTRNIVNVRLRFRRLAENATKNETFDLSDTQARHSETNEVYKQIINSTGLITLQTLPLNASAEGYFWLEIPERTTTIDIVIPKTEMFRNVPITG</sequence>
<dbReference type="Proteomes" id="UP000000268">
    <property type="component" value="Plasmid pREB1"/>
</dbReference>